<dbReference type="Proteomes" id="UP000636709">
    <property type="component" value="Unassembled WGS sequence"/>
</dbReference>
<reference evidence="3" key="1">
    <citation type="submission" date="2020-07" db="EMBL/GenBank/DDBJ databases">
        <title>Genome sequence and genetic diversity analysis of an under-domesticated orphan crop, white fonio (Digitaria exilis).</title>
        <authorList>
            <person name="Bennetzen J.L."/>
            <person name="Chen S."/>
            <person name="Ma X."/>
            <person name="Wang X."/>
            <person name="Yssel A.E.J."/>
            <person name="Chaluvadi S.R."/>
            <person name="Johnson M."/>
            <person name="Gangashetty P."/>
            <person name="Hamidou F."/>
            <person name="Sanogo M.D."/>
            <person name="Zwaenepoel A."/>
            <person name="Wallace J."/>
            <person name="Van De Peer Y."/>
            <person name="Van Deynze A."/>
        </authorList>
    </citation>
    <scope>NUCLEOTIDE SEQUENCE</scope>
    <source>
        <tissue evidence="3">Leaves</tissue>
    </source>
</reference>
<dbReference type="EMBL" id="JACEFO010000375">
    <property type="protein sequence ID" value="KAF8772577.1"/>
    <property type="molecule type" value="Genomic_DNA"/>
</dbReference>
<organism evidence="3 4">
    <name type="scientific">Digitaria exilis</name>
    <dbReference type="NCBI Taxonomy" id="1010633"/>
    <lineage>
        <taxon>Eukaryota</taxon>
        <taxon>Viridiplantae</taxon>
        <taxon>Streptophyta</taxon>
        <taxon>Embryophyta</taxon>
        <taxon>Tracheophyta</taxon>
        <taxon>Spermatophyta</taxon>
        <taxon>Magnoliopsida</taxon>
        <taxon>Liliopsida</taxon>
        <taxon>Poales</taxon>
        <taxon>Poaceae</taxon>
        <taxon>PACMAD clade</taxon>
        <taxon>Panicoideae</taxon>
        <taxon>Panicodae</taxon>
        <taxon>Paniceae</taxon>
        <taxon>Anthephorinae</taxon>
        <taxon>Digitaria</taxon>
    </lineage>
</organism>
<dbReference type="InterPro" id="IPR055302">
    <property type="entry name" value="F-box_dom-containing"/>
</dbReference>
<gene>
    <name evidence="3" type="ORF">HU200_005536</name>
</gene>
<keyword evidence="4" id="KW-1185">Reference proteome</keyword>
<protein>
    <recommendedName>
        <fullName evidence="5">FBD domain-containing protein</fullName>
    </recommendedName>
</protein>
<accession>A0A835KSS2</accession>
<name>A0A835KSS2_9POAL</name>
<dbReference type="AlphaFoldDB" id="A0A835KSS2"/>
<dbReference type="Pfam" id="PF24758">
    <property type="entry name" value="LRR_At5g56370"/>
    <property type="match status" value="1"/>
</dbReference>
<feature type="domain" description="FBD" evidence="1">
    <location>
        <begin position="152"/>
        <end position="194"/>
    </location>
</feature>
<sequence length="266" mass="30244">MAGCPVLESFLLTGRSRFECIRINSRSLVSLGLRVYTDELVIEDAPLLERLLQVESRVAMNLSVVSAPKLETVGCLCDLDFYSKLLAPEATVLQELSAVSFGTVVSSVKTLAINIPSLSIGVFVDLMRCFPCLETLYIQDKVTAHKNLWQDDVIKSLDIRLKTVVLRKYQGTTSQINLATFFVLNAKMLELMVFDGRHCGTKKFMREQRRMWLPLEKRASSVAQFDFRSTRCYHFLPRISHVRDLSKPDLFTVIRIVPFETRPGFV</sequence>
<evidence type="ECO:0000313" key="3">
    <source>
        <dbReference type="EMBL" id="KAF8772577.1"/>
    </source>
</evidence>
<dbReference type="Pfam" id="PF08387">
    <property type="entry name" value="FBD"/>
    <property type="match status" value="1"/>
</dbReference>
<evidence type="ECO:0000259" key="1">
    <source>
        <dbReference type="Pfam" id="PF08387"/>
    </source>
</evidence>
<evidence type="ECO:0008006" key="5">
    <source>
        <dbReference type="Google" id="ProtNLM"/>
    </source>
</evidence>
<proteinExistence type="predicted"/>
<evidence type="ECO:0000313" key="4">
    <source>
        <dbReference type="Proteomes" id="UP000636709"/>
    </source>
</evidence>
<dbReference type="InterPro" id="IPR006566">
    <property type="entry name" value="FBD"/>
</dbReference>
<dbReference type="PANTHER" id="PTHR32141:SF179">
    <property type="entry name" value="F-BOX DOMAIN-CONTAINING PROTEIN"/>
    <property type="match status" value="1"/>
</dbReference>
<dbReference type="OrthoDB" id="692765at2759"/>
<dbReference type="PANTHER" id="PTHR32141">
    <property type="match status" value="1"/>
</dbReference>
<dbReference type="InterPro" id="IPR055411">
    <property type="entry name" value="LRR_FXL15/At3g58940/PEG3-like"/>
</dbReference>
<evidence type="ECO:0000259" key="2">
    <source>
        <dbReference type="Pfam" id="PF24758"/>
    </source>
</evidence>
<feature type="domain" description="F-box/LRR-repeat protein 15/At3g58940/PEG3-like LRR" evidence="2">
    <location>
        <begin position="2"/>
        <end position="138"/>
    </location>
</feature>
<comment type="caution">
    <text evidence="3">The sequence shown here is derived from an EMBL/GenBank/DDBJ whole genome shotgun (WGS) entry which is preliminary data.</text>
</comment>